<name>A0A559K8L2_9BACL</name>
<gene>
    <name evidence="5" type="ORF">FPZ49_18670</name>
</gene>
<evidence type="ECO:0000256" key="2">
    <source>
        <dbReference type="ARBA" id="ARBA00023125"/>
    </source>
</evidence>
<dbReference type="Pfam" id="PF00392">
    <property type="entry name" value="GntR"/>
    <property type="match status" value="1"/>
</dbReference>
<dbReference type="SUPFAM" id="SSF48008">
    <property type="entry name" value="GntR ligand-binding domain-like"/>
    <property type="match status" value="1"/>
</dbReference>
<evidence type="ECO:0000313" key="6">
    <source>
        <dbReference type="Proteomes" id="UP000317036"/>
    </source>
</evidence>
<dbReference type="InterPro" id="IPR011711">
    <property type="entry name" value="GntR_C"/>
</dbReference>
<keyword evidence="2" id="KW-0238">DNA-binding</keyword>
<keyword evidence="6" id="KW-1185">Reference proteome</keyword>
<dbReference type="PANTHER" id="PTHR43537">
    <property type="entry name" value="TRANSCRIPTIONAL REGULATOR, GNTR FAMILY"/>
    <property type="match status" value="1"/>
</dbReference>
<dbReference type="Pfam" id="PF07729">
    <property type="entry name" value="FCD"/>
    <property type="match status" value="1"/>
</dbReference>
<dbReference type="EMBL" id="VNJI01000023">
    <property type="protein sequence ID" value="TVY08458.1"/>
    <property type="molecule type" value="Genomic_DNA"/>
</dbReference>
<dbReference type="AlphaFoldDB" id="A0A559K8L2"/>
<feature type="domain" description="HTH gntR-type" evidence="4">
    <location>
        <begin position="3"/>
        <end position="71"/>
    </location>
</feature>
<protein>
    <submittedName>
        <fullName evidence="5">FadR family transcriptional regulator</fullName>
    </submittedName>
</protein>
<dbReference type="SUPFAM" id="SSF46785">
    <property type="entry name" value="Winged helix' DNA-binding domain"/>
    <property type="match status" value="1"/>
</dbReference>
<dbReference type="Gene3D" id="1.20.120.530">
    <property type="entry name" value="GntR ligand-binding domain-like"/>
    <property type="match status" value="1"/>
</dbReference>
<keyword evidence="3" id="KW-0804">Transcription</keyword>
<evidence type="ECO:0000313" key="5">
    <source>
        <dbReference type="EMBL" id="TVY08458.1"/>
    </source>
</evidence>
<dbReference type="OrthoDB" id="214086at2"/>
<accession>A0A559K8L2</accession>
<dbReference type="PRINTS" id="PR00035">
    <property type="entry name" value="HTHGNTR"/>
</dbReference>
<dbReference type="PROSITE" id="PS50949">
    <property type="entry name" value="HTH_GNTR"/>
    <property type="match status" value="1"/>
</dbReference>
<evidence type="ECO:0000259" key="4">
    <source>
        <dbReference type="PROSITE" id="PS50949"/>
    </source>
</evidence>
<reference evidence="5 6" key="1">
    <citation type="submission" date="2019-07" db="EMBL/GenBank/DDBJ databases">
        <authorList>
            <person name="Kim J."/>
        </authorList>
    </citation>
    <scope>NUCLEOTIDE SEQUENCE [LARGE SCALE GENOMIC DNA]</scope>
    <source>
        <strain evidence="5 6">JC52</strain>
    </source>
</reference>
<evidence type="ECO:0000256" key="1">
    <source>
        <dbReference type="ARBA" id="ARBA00023015"/>
    </source>
</evidence>
<organism evidence="5 6">
    <name type="scientific">Paenibacillus cremeus</name>
    <dbReference type="NCBI Taxonomy" id="2163881"/>
    <lineage>
        <taxon>Bacteria</taxon>
        <taxon>Bacillati</taxon>
        <taxon>Bacillota</taxon>
        <taxon>Bacilli</taxon>
        <taxon>Bacillales</taxon>
        <taxon>Paenibacillaceae</taxon>
        <taxon>Paenibacillus</taxon>
    </lineage>
</organism>
<dbReference type="GO" id="GO:0003700">
    <property type="term" value="F:DNA-binding transcription factor activity"/>
    <property type="evidence" value="ECO:0007669"/>
    <property type="project" value="InterPro"/>
</dbReference>
<dbReference type="PANTHER" id="PTHR43537:SF5">
    <property type="entry name" value="UXU OPERON TRANSCRIPTIONAL REGULATOR"/>
    <property type="match status" value="1"/>
</dbReference>
<dbReference type="SMART" id="SM00895">
    <property type="entry name" value="FCD"/>
    <property type="match status" value="1"/>
</dbReference>
<proteinExistence type="predicted"/>
<evidence type="ECO:0000256" key="3">
    <source>
        <dbReference type="ARBA" id="ARBA00023163"/>
    </source>
</evidence>
<dbReference type="InterPro" id="IPR008920">
    <property type="entry name" value="TF_FadR/GntR_C"/>
</dbReference>
<dbReference type="InterPro" id="IPR000524">
    <property type="entry name" value="Tscrpt_reg_HTH_GntR"/>
</dbReference>
<dbReference type="InterPro" id="IPR036390">
    <property type="entry name" value="WH_DNA-bd_sf"/>
</dbReference>
<dbReference type="InterPro" id="IPR036388">
    <property type="entry name" value="WH-like_DNA-bd_sf"/>
</dbReference>
<sequence length="225" mass="25044">MIRKAYEVIADTLRDQIIQGEWAVGSRLPSVEQLAVLHGVGRSTIREALMSLKAHGWVDVKHGGGTFVLKKHDTLHIAAPEIGNVQQLKQWLELRYILETESAAMAAVRKSEEQLQVMKGILEMTAEHEEEALEASDVRFHLAVANASGNALLERMLESLFLTMGPAIRESRRLWLFAEQSEAARLSEEHLAIVEAISVGDAALAKTRMAAHLRKVEQVLDKLQL</sequence>
<comment type="caution">
    <text evidence="5">The sequence shown here is derived from an EMBL/GenBank/DDBJ whole genome shotgun (WGS) entry which is preliminary data.</text>
</comment>
<dbReference type="RefSeq" id="WP_144849721.1">
    <property type="nucleotide sequence ID" value="NZ_VNJI01000023.1"/>
</dbReference>
<dbReference type="GO" id="GO:0003677">
    <property type="term" value="F:DNA binding"/>
    <property type="evidence" value="ECO:0007669"/>
    <property type="project" value="UniProtKB-KW"/>
</dbReference>
<dbReference type="Gene3D" id="1.10.10.10">
    <property type="entry name" value="Winged helix-like DNA-binding domain superfamily/Winged helix DNA-binding domain"/>
    <property type="match status" value="1"/>
</dbReference>
<dbReference type="Proteomes" id="UP000317036">
    <property type="component" value="Unassembled WGS sequence"/>
</dbReference>
<dbReference type="CDD" id="cd07377">
    <property type="entry name" value="WHTH_GntR"/>
    <property type="match status" value="1"/>
</dbReference>
<dbReference type="SMART" id="SM00345">
    <property type="entry name" value="HTH_GNTR"/>
    <property type="match status" value="1"/>
</dbReference>
<keyword evidence="1" id="KW-0805">Transcription regulation</keyword>